<dbReference type="PANTHER" id="PTHR13024">
    <property type="entry name" value="MICROSOMAL TRIGLYCERIDE TRANSFER PROTEIN, LARGE SUBUNIT"/>
    <property type="match status" value="1"/>
</dbReference>
<dbReference type="SMART" id="SM00638">
    <property type="entry name" value="LPD_N"/>
    <property type="match status" value="1"/>
</dbReference>
<dbReference type="InterPro" id="IPR015819">
    <property type="entry name" value="Lipid_transp_b-sht_shell"/>
</dbReference>
<evidence type="ECO:0000313" key="8">
    <source>
        <dbReference type="EMBL" id="BES87826.1"/>
    </source>
</evidence>
<organism evidence="8 9">
    <name type="scientific">Nesidiocoris tenuis</name>
    <dbReference type="NCBI Taxonomy" id="355587"/>
    <lineage>
        <taxon>Eukaryota</taxon>
        <taxon>Metazoa</taxon>
        <taxon>Ecdysozoa</taxon>
        <taxon>Arthropoda</taxon>
        <taxon>Hexapoda</taxon>
        <taxon>Insecta</taxon>
        <taxon>Pterygota</taxon>
        <taxon>Neoptera</taxon>
        <taxon>Paraneoptera</taxon>
        <taxon>Hemiptera</taxon>
        <taxon>Heteroptera</taxon>
        <taxon>Panheteroptera</taxon>
        <taxon>Cimicomorpha</taxon>
        <taxon>Miridae</taxon>
        <taxon>Dicyphina</taxon>
        <taxon>Nesidiocoris</taxon>
    </lineage>
</organism>
<keyword evidence="3 6" id="KW-0732">Signal</keyword>
<keyword evidence="9" id="KW-1185">Reference proteome</keyword>
<dbReference type="Gene3D" id="2.30.230.10">
    <property type="entry name" value="Lipovitellin, beta-sheet shell regions, chain A"/>
    <property type="match status" value="1"/>
</dbReference>
<proteinExistence type="predicted"/>
<name>A0ABN7AAC8_9HEMI</name>
<comment type="subcellular location">
    <subcellularLocation>
        <location evidence="1">Endoplasmic reticulum</location>
    </subcellularLocation>
</comment>
<evidence type="ECO:0000256" key="4">
    <source>
        <dbReference type="ARBA" id="ARBA00022824"/>
    </source>
</evidence>
<protein>
    <submittedName>
        <fullName evidence="8">Transfer protein</fullName>
    </submittedName>
</protein>
<dbReference type="Proteomes" id="UP001307889">
    <property type="component" value="Chromosome 1"/>
</dbReference>
<dbReference type="Pfam" id="PF01347">
    <property type="entry name" value="Vitellogenin_N"/>
    <property type="match status" value="1"/>
</dbReference>
<dbReference type="InterPro" id="IPR001747">
    <property type="entry name" value="Vitellogenin_N"/>
</dbReference>
<sequence>MHHTVRRAALCFLLTNGWILGFFTEAAPAVSGVYGLPDVLFGGEYTFEETVRMQDRPGTEDSTVGYSVRGNLLIEYLHENLILATISPLKLHIASRKAPTPTKFAEHRSQLDDMENGPFIIEIVNGKVNGIFVSKSEPISMSNLKKGIASVFQFQSISINVNETDVSGECETEYSVNSNAIFKEKNNCRWPEQRVVPATNLWGNKIWSTRKTTIKHDKNKIVESIEALEDHTTQSVLSHFAFLGVSTDLKLLVQDRQVKKEKLTLGNVDDVITRKSKELGVEFEKLAIAPQPAPLETNIMKFADVVEKFSSNLQNSELGNTKSAWALVKSIRSAKNTKAEDLYTVLSSKKFKKIRPQLIDIYGSVQTNATHQAALKFLKINTKNMDLDLCERYLWALSTSPNIKSHVVREILEMVKAGKHPNPKLWQTLILTVSAMAHKYDERCGHCDGELVEGVVQFLNESMSECPNDDDECQLIYLRGLVNIPSDAMKSTLVEKAINSKGRVGVLIMRVIERLGPDQWDDQVLRASEQIFLGNSTYDSSSRCIALDILLKSNPNDRLLYRIISLLERPFSSRELKEYLLQRLDDIAETDPEFKLKVKGIILEQGHNHYDHLAQGGLSTAFRRGFMNGGELSTTQEVVGGLLKRGNVHVSLMKGDEVDTVFTLGLFSSGLGSFMSSSEEVAEDEVTTGGLELTVLGVNLRPFVFFNGQGELMGHVWSGTASSITPAFQALLLLEDNVHKIPLQIGYYTSLTTGVGASGDLSGKIEISLWNRNAQALVQNRAGLAFDGRIDIDATYVKTTAEYNLFSEPELHLKADLEFHSGVALCLQLHQPTSSMRYNTYRIERIPGSKHKLRRSRYRTIPIPGRSYALNSKNNDMCNLLV</sequence>
<evidence type="ECO:0000256" key="6">
    <source>
        <dbReference type="SAM" id="SignalP"/>
    </source>
</evidence>
<dbReference type="SUPFAM" id="SSF48431">
    <property type="entry name" value="Lipovitellin-phosvitin complex, superhelical domain"/>
    <property type="match status" value="1"/>
</dbReference>
<dbReference type="Gene3D" id="1.25.10.20">
    <property type="entry name" value="Vitellinogen, superhelical"/>
    <property type="match status" value="1"/>
</dbReference>
<accession>A0ABN7AAC8</accession>
<dbReference type="InterPro" id="IPR015816">
    <property type="entry name" value="Vitellinogen_b-sht_N"/>
</dbReference>
<evidence type="ECO:0000256" key="1">
    <source>
        <dbReference type="ARBA" id="ARBA00004240"/>
    </source>
</evidence>
<dbReference type="InterPro" id="IPR045811">
    <property type="entry name" value="MTP_lip-bd"/>
</dbReference>
<evidence type="ECO:0000256" key="2">
    <source>
        <dbReference type="ARBA" id="ARBA00022448"/>
    </source>
</evidence>
<comment type="caution">
    <text evidence="5">Lacks conserved residue(s) required for the propagation of feature annotation.</text>
</comment>
<keyword evidence="4" id="KW-0256">Endoplasmic reticulum</keyword>
<evidence type="ECO:0000259" key="7">
    <source>
        <dbReference type="PROSITE" id="PS51211"/>
    </source>
</evidence>
<dbReference type="InterPro" id="IPR011030">
    <property type="entry name" value="Lipovitellin_superhlx_dom"/>
</dbReference>
<dbReference type="InterPro" id="IPR039988">
    <property type="entry name" value="MTTP"/>
</dbReference>
<gene>
    <name evidence="8" type="ORF">NTJ_00633</name>
</gene>
<reference evidence="8 9" key="1">
    <citation type="submission" date="2023-09" db="EMBL/GenBank/DDBJ databases">
        <title>Nesidiocoris tenuis whole genome shotgun sequence.</title>
        <authorList>
            <person name="Shibata T."/>
            <person name="Shimoda M."/>
            <person name="Kobayashi T."/>
            <person name="Uehara T."/>
        </authorList>
    </citation>
    <scope>NUCLEOTIDE SEQUENCE [LARGE SCALE GENOMIC DNA]</scope>
    <source>
        <strain evidence="8 9">Japan</strain>
    </source>
</reference>
<evidence type="ECO:0000256" key="5">
    <source>
        <dbReference type="PROSITE-ProRule" id="PRU00557"/>
    </source>
</evidence>
<dbReference type="EMBL" id="AP028909">
    <property type="protein sequence ID" value="BES87826.1"/>
    <property type="molecule type" value="Genomic_DNA"/>
</dbReference>
<evidence type="ECO:0000313" key="9">
    <source>
        <dbReference type="Proteomes" id="UP001307889"/>
    </source>
</evidence>
<keyword evidence="2" id="KW-0813">Transport</keyword>
<feature type="signal peptide" evidence="6">
    <location>
        <begin position="1"/>
        <end position="21"/>
    </location>
</feature>
<feature type="domain" description="Vitellogenin" evidence="7">
    <location>
        <begin position="39"/>
        <end position="591"/>
    </location>
</feature>
<dbReference type="PANTHER" id="PTHR13024:SF0">
    <property type="entry name" value="MICROSOMAL TRIACYLGLYCEROL TRANSFER PROTEIN"/>
    <property type="match status" value="1"/>
</dbReference>
<dbReference type="SUPFAM" id="SSF56968">
    <property type="entry name" value="Lipovitellin-phosvitin complex, beta-sheet shell regions"/>
    <property type="match status" value="1"/>
</dbReference>
<evidence type="ECO:0000256" key="3">
    <source>
        <dbReference type="ARBA" id="ARBA00022729"/>
    </source>
</evidence>
<dbReference type="PROSITE" id="PS51211">
    <property type="entry name" value="VITELLOGENIN"/>
    <property type="match status" value="1"/>
</dbReference>
<dbReference type="Pfam" id="PF19444">
    <property type="entry name" value="MTP_lip_bd"/>
    <property type="match status" value="1"/>
</dbReference>
<feature type="chain" id="PRO_5045278289" evidence="6">
    <location>
        <begin position="22"/>
        <end position="882"/>
    </location>
</feature>